<evidence type="ECO:0000256" key="11">
    <source>
        <dbReference type="RuleBase" id="RU000304"/>
    </source>
</evidence>
<proteinExistence type="inferred from homology"/>
<dbReference type="Proteomes" id="UP000070089">
    <property type="component" value="Unassembled WGS sequence"/>
</dbReference>
<evidence type="ECO:0000259" key="13">
    <source>
        <dbReference type="PROSITE" id="PS50011"/>
    </source>
</evidence>
<keyword evidence="2 10" id="KW-0547">Nucleotide-binding</keyword>
<dbReference type="EMBL" id="JXTI01000127">
    <property type="protein sequence ID" value="KWX12256.1"/>
    <property type="molecule type" value="Genomic_DNA"/>
</dbReference>
<dbReference type="PANTHER" id="PTHR48013">
    <property type="entry name" value="DUAL SPECIFICITY MITOGEN-ACTIVATED PROTEIN KINASE KINASE 5-RELATED"/>
    <property type="match status" value="1"/>
</dbReference>
<evidence type="ECO:0000256" key="9">
    <source>
        <dbReference type="ARBA" id="ARBA00051693"/>
    </source>
</evidence>
<evidence type="ECO:0000256" key="1">
    <source>
        <dbReference type="ARBA" id="ARBA00022679"/>
    </source>
</evidence>
<dbReference type="PROSITE" id="PS00107">
    <property type="entry name" value="PROTEIN_KINASE_ATP"/>
    <property type="match status" value="1"/>
</dbReference>
<dbReference type="InterPro" id="IPR017441">
    <property type="entry name" value="Protein_kinase_ATP_BS"/>
</dbReference>
<comment type="caution">
    <text evidence="14">The sequence shown here is derived from an EMBL/GenBank/DDBJ whole genome shotgun (WGS) entry which is preliminary data.</text>
</comment>
<evidence type="ECO:0000256" key="6">
    <source>
        <dbReference type="ARBA" id="ARBA00038999"/>
    </source>
</evidence>
<dbReference type="InterPro" id="IPR011009">
    <property type="entry name" value="Kinase-like_dom_sf"/>
</dbReference>
<dbReference type="Gene3D" id="1.10.510.10">
    <property type="entry name" value="Transferase(Phosphotransferase) domain 1"/>
    <property type="match status" value="1"/>
</dbReference>
<dbReference type="SUPFAM" id="SSF56112">
    <property type="entry name" value="Protein kinase-like (PK-like)"/>
    <property type="match status" value="1"/>
</dbReference>
<dbReference type="Pfam" id="PF00069">
    <property type="entry name" value="Pkinase"/>
    <property type="match status" value="1"/>
</dbReference>
<evidence type="ECO:0000256" key="5">
    <source>
        <dbReference type="ARBA" id="ARBA00038035"/>
    </source>
</evidence>
<dbReference type="PROSITE" id="PS00108">
    <property type="entry name" value="PROTEIN_KINASE_ST"/>
    <property type="match status" value="1"/>
</dbReference>
<feature type="binding site" evidence="10">
    <location>
        <position position="102"/>
    </location>
    <ligand>
        <name>ATP</name>
        <dbReference type="ChEBI" id="CHEBI:30616"/>
    </ligand>
</feature>
<name>A0A132NQG4_GIAIN</name>
<evidence type="ECO:0000256" key="10">
    <source>
        <dbReference type="PROSITE-ProRule" id="PRU10141"/>
    </source>
</evidence>
<comment type="catalytic activity">
    <reaction evidence="8">
        <text>L-threonyl-[protein] + ATP = O-phospho-L-threonyl-[protein] + ADP + H(+)</text>
        <dbReference type="Rhea" id="RHEA:46608"/>
        <dbReference type="Rhea" id="RHEA-COMP:11060"/>
        <dbReference type="Rhea" id="RHEA-COMP:11605"/>
        <dbReference type="ChEBI" id="CHEBI:15378"/>
        <dbReference type="ChEBI" id="CHEBI:30013"/>
        <dbReference type="ChEBI" id="CHEBI:30616"/>
        <dbReference type="ChEBI" id="CHEBI:61977"/>
        <dbReference type="ChEBI" id="CHEBI:456216"/>
        <dbReference type="EC" id="2.7.12.2"/>
    </reaction>
</comment>
<evidence type="ECO:0000256" key="3">
    <source>
        <dbReference type="ARBA" id="ARBA00022777"/>
    </source>
</evidence>
<dbReference type="EC" id="2.7.12.2" evidence="6"/>
<dbReference type="AlphaFoldDB" id="A0A132NQG4"/>
<sequence length="357" mass="39649">MKRRPMALTLDAPTTSADGSVEDVQKGGSGTQYIKITDSGSLNTLHESLQISAHGITKTSSPEHILNVQESDLEVVKPLGAGAFGTVNLVKVKTTGQLCAMKEIRISDEEQTQKNIYREIKASISLSCNPYMVKTYNIYSHPGSILHILLEFCKYGSSQDMLKKLKTGKLTENALAVFIIDTLRGLAYLHDNCKIIHRDIKSANILIDEHGYCKLADFGVASSVLPNDDEAAMKTFVGSLSYMSPERIQNQPYSYVSDVWSMGLTYVELLTGSYPYDNVNSFWDAMNVIVNGNPPLLKEDAGYSPGLCDLVNAMLEKDPSKRMTAAQLLKLPFCKKYLAKEEDLRKLFVKWVQDNLK</sequence>
<comment type="catalytic activity">
    <reaction evidence="9">
        <text>L-tyrosyl-[protein] + ATP = O-phospho-L-tyrosyl-[protein] + ADP + H(+)</text>
        <dbReference type="Rhea" id="RHEA:10596"/>
        <dbReference type="Rhea" id="RHEA-COMP:10136"/>
        <dbReference type="Rhea" id="RHEA-COMP:20101"/>
        <dbReference type="ChEBI" id="CHEBI:15378"/>
        <dbReference type="ChEBI" id="CHEBI:30616"/>
        <dbReference type="ChEBI" id="CHEBI:46858"/>
        <dbReference type="ChEBI" id="CHEBI:61978"/>
        <dbReference type="ChEBI" id="CHEBI:456216"/>
        <dbReference type="EC" id="2.7.12.2"/>
    </reaction>
</comment>
<accession>A0A132NQG4</accession>
<dbReference type="InterPro" id="IPR008271">
    <property type="entry name" value="Ser/Thr_kinase_AS"/>
</dbReference>
<dbReference type="GO" id="GO:0005524">
    <property type="term" value="F:ATP binding"/>
    <property type="evidence" value="ECO:0007669"/>
    <property type="project" value="UniProtKB-UniRule"/>
</dbReference>
<evidence type="ECO:0000256" key="8">
    <source>
        <dbReference type="ARBA" id="ARBA00049299"/>
    </source>
</evidence>
<evidence type="ECO:0000313" key="15">
    <source>
        <dbReference type="Proteomes" id="UP000070089"/>
    </source>
</evidence>
<evidence type="ECO:0000256" key="4">
    <source>
        <dbReference type="ARBA" id="ARBA00022840"/>
    </source>
</evidence>
<comment type="catalytic activity">
    <reaction evidence="7">
        <text>L-seryl-[protein] + ATP = O-phospho-L-seryl-[protein] + ADP + H(+)</text>
        <dbReference type="Rhea" id="RHEA:17989"/>
        <dbReference type="Rhea" id="RHEA-COMP:9863"/>
        <dbReference type="Rhea" id="RHEA-COMP:11604"/>
        <dbReference type="ChEBI" id="CHEBI:15378"/>
        <dbReference type="ChEBI" id="CHEBI:29999"/>
        <dbReference type="ChEBI" id="CHEBI:30616"/>
        <dbReference type="ChEBI" id="CHEBI:83421"/>
        <dbReference type="ChEBI" id="CHEBI:456216"/>
        <dbReference type="EC" id="2.7.12.2"/>
    </reaction>
</comment>
<dbReference type="Gene3D" id="3.30.200.20">
    <property type="entry name" value="Phosphorylase Kinase, domain 1"/>
    <property type="match status" value="1"/>
</dbReference>
<comment type="similarity">
    <text evidence="5">Belongs to the protein kinase superfamily. STE Ser/Thr protein kinase family. MAP kinase kinase subfamily.</text>
</comment>
<dbReference type="OrthoDB" id="10252354at2759"/>
<dbReference type="PANTHER" id="PTHR48013:SF9">
    <property type="entry name" value="DUAL SPECIFICITY MITOGEN-ACTIVATED PROTEIN KINASE KINASE 5"/>
    <property type="match status" value="1"/>
</dbReference>
<gene>
    <name evidence="14" type="ORF">QR46_3761</name>
</gene>
<dbReference type="SMART" id="SM00220">
    <property type="entry name" value="S_TKc"/>
    <property type="match status" value="1"/>
</dbReference>
<protein>
    <recommendedName>
        <fullName evidence="6">mitogen-activated protein kinase kinase</fullName>
        <ecNumber evidence="6">2.7.12.2</ecNumber>
    </recommendedName>
</protein>
<dbReference type="GO" id="GO:0004674">
    <property type="term" value="F:protein serine/threonine kinase activity"/>
    <property type="evidence" value="ECO:0007669"/>
    <property type="project" value="UniProtKB-KW"/>
</dbReference>
<evidence type="ECO:0000256" key="7">
    <source>
        <dbReference type="ARBA" id="ARBA00049014"/>
    </source>
</evidence>
<evidence type="ECO:0000313" key="14">
    <source>
        <dbReference type="EMBL" id="KWX12256.1"/>
    </source>
</evidence>
<feature type="domain" description="Protein kinase" evidence="13">
    <location>
        <begin position="73"/>
        <end position="334"/>
    </location>
</feature>
<keyword evidence="4 10" id="KW-0067">ATP-binding</keyword>
<reference evidence="14 15" key="1">
    <citation type="journal article" date="2015" name="Mol. Biochem. Parasitol.">
        <title>Identification of polymorphic genes for use in assemblage B genotyping assays through comparative genomics of multiple assemblage B Giardia duodenalis isolates.</title>
        <authorList>
            <person name="Wielinga C."/>
            <person name="Thompson R.C."/>
            <person name="Monis P."/>
            <person name="Ryan U."/>
        </authorList>
    </citation>
    <scope>NUCLEOTIDE SEQUENCE [LARGE SCALE GENOMIC DNA]</scope>
    <source>
        <strain evidence="14 15">BAH15c1</strain>
    </source>
</reference>
<feature type="region of interest" description="Disordered" evidence="12">
    <location>
        <begin position="1"/>
        <end position="26"/>
    </location>
</feature>
<keyword evidence="3 14" id="KW-0418">Kinase</keyword>
<dbReference type="PROSITE" id="PS50011">
    <property type="entry name" value="PROTEIN_KINASE_DOM"/>
    <property type="match status" value="1"/>
</dbReference>
<keyword evidence="1" id="KW-0808">Transferase</keyword>
<dbReference type="InterPro" id="IPR000719">
    <property type="entry name" value="Prot_kinase_dom"/>
</dbReference>
<keyword evidence="11" id="KW-0723">Serine/threonine-protein kinase</keyword>
<evidence type="ECO:0000256" key="12">
    <source>
        <dbReference type="SAM" id="MobiDB-lite"/>
    </source>
</evidence>
<organism evidence="14 15">
    <name type="scientific">Giardia duodenalis assemblage B</name>
    <dbReference type="NCBI Taxonomy" id="1394984"/>
    <lineage>
        <taxon>Eukaryota</taxon>
        <taxon>Metamonada</taxon>
        <taxon>Diplomonadida</taxon>
        <taxon>Hexamitidae</taxon>
        <taxon>Giardiinae</taxon>
        <taxon>Giardia</taxon>
    </lineage>
</organism>
<dbReference type="GO" id="GO:0004708">
    <property type="term" value="F:MAP kinase kinase activity"/>
    <property type="evidence" value="ECO:0007669"/>
    <property type="project" value="UniProtKB-EC"/>
</dbReference>
<dbReference type="VEuPathDB" id="GiardiaDB:QR46_3761"/>
<evidence type="ECO:0000256" key="2">
    <source>
        <dbReference type="ARBA" id="ARBA00022741"/>
    </source>
</evidence>